<dbReference type="InterPro" id="IPR002909">
    <property type="entry name" value="IPT_dom"/>
</dbReference>
<sequence>MPAPMLRYDQPHSEEWHEQASQGGESGQPAATRSPSTSPPFGSALTDIACMRGPLSRVRSAKDRKGAIMKLIHLLCNLISLTSSGLLLMLLPLFALAQAPQINSIAPRSGLTLGGTHVTISGFHFDSLASVTIGCSPLENVAVLGDTKIAGNVPAGLTGPADVTVATSSGNDTLSGGFTYVAGRPAARNALRFDGADDMVEVPDHPALSIMGDFTVEAWVRLPPSQDTATYTSPIVCKASNNFTTTGNYWLNIQNDDNHLVFAIGDGIGGYQVLVGSTNLGVDRWMHVAAVRSESSLSVYVNGLLENATPRNVAQRPNDAPLRIGGVPSMHGSLLFLEGVVDEVRVWNTARTVQELQDAMHRSVHSSERGLVGYWTLNGRRDEQTVPDSSATSNNGVLGTSSNVEGSDPTWVTSDAPIRSKRTPTRHLSATVSDE</sequence>
<dbReference type="SMART" id="SM00429">
    <property type="entry name" value="IPT"/>
    <property type="match status" value="1"/>
</dbReference>
<dbReference type="CDD" id="cd00102">
    <property type="entry name" value="IPT"/>
    <property type="match status" value="1"/>
</dbReference>
<protein>
    <recommendedName>
        <fullName evidence="8">LamG-like jellyroll fold domain-containing protein</fullName>
    </recommendedName>
</protein>
<feature type="compositionally biased region" description="Low complexity" evidence="3">
    <location>
        <begin position="29"/>
        <end position="40"/>
    </location>
</feature>
<feature type="compositionally biased region" description="Basic and acidic residues" evidence="3">
    <location>
        <begin position="9"/>
        <end position="18"/>
    </location>
</feature>
<feature type="region of interest" description="Disordered" evidence="3">
    <location>
        <begin position="1"/>
        <end position="45"/>
    </location>
</feature>
<dbReference type="Gene3D" id="2.60.40.10">
    <property type="entry name" value="Immunoglobulins"/>
    <property type="match status" value="1"/>
</dbReference>
<feature type="domain" description="IPT/TIG" evidence="5">
    <location>
        <begin position="99"/>
        <end position="181"/>
    </location>
</feature>
<dbReference type="PANTHER" id="PTHR42535">
    <property type="entry name" value="OOKINETE PROTEIN, PUTATIVE-RELATED"/>
    <property type="match status" value="1"/>
</dbReference>
<dbReference type="Pfam" id="PF01833">
    <property type="entry name" value="TIG"/>
    <property type="match status" value="1"/>
</dbReference>
<dbReference type="AlphaFoldDB" id="A0A380TCZ5"/>
<evidence type="ECO:0000313" key="7">
    <source>
        <dbReference type="EMBL" id="SUS06362.1"/>
    </source>
</evidence>
<dbReference type="EMBL" id="UIDG01000194">
    <property type="protein sequence ID" value="SUS06362.1"/>
    <property type="molecule type" value="Genomic_DNA"/>
</dbReference>
<keyword evidence="4" id="KW-0812">Transmembrane</keyword>
<name>A0A380TCZ5_9ZZZZ</name>
<dbReference type="InterPro" id="IPR013320">
    <property type="entry name" value="ConA-like_dom_sf"/>
</dbReference>
<dbReference type="SMART" id="SM00560">
    <property type="entry name" value="LamGL"/>
    <property type="match status" value="1"/>
</dbReference>
<organism evidence="7">
    <name type="scientific">metagenome</name>
    <dbReference type="NCBI Taxonomy" id="256318"/>
    <lineage>
        <taxon>unclassified sequences</taxon>
        <taxon>metagenomes</taxon>
    </lineage>
</organism>
<dbReference type="PANTHER" id="PTHR42535:SF2">
    <property type="entry name" value="CHROMOSOME UNDETERMINED SCAFFOLD_146, WHOLE GENOME SHOTGUN SEQUENCE"/>
    <property type="match status" value="1"/>
</dbReference>
<evidence type="ECO:0000256" key="2">
    <source>
        <dbReference type="ARBA" id="ARBA00023157"/>
    </source>
</evidence>
<evidence type="ECO:0000256" key="4">
    <source>
        <dbReference type="SAM" id="Phobius"/>
    </source>
</evidence>
<reference evidence="7" key="1">
    <citation type="submission" date="2018-07" db="EMBL/GenBank/DDBJ databases">
        <authorList>
            <person name="Quirk P.G."/>
            <person name="Krulwich T.A."/>
        </authorList>
    </citation>
    <scope>NUCLEOTIDE SEQUENCE</scope>
</reference>
<dbReference type="Pfam" id="PF13385">
    <property type="entry name" value="Laminin_G_3"/>
    <property type="match status" value="1"/>
</dbReference>
<dbReference type="SUPFAM" id="SSF81296">
    <property type="entry name" value="E set domains"/>
    <property type="match status" value="1"/>
</dbReference>
<dbReference type="SUPFAM" id="SSF49899">
    <property type="entry name" value="Concanavalin A-like lectins/glucanases"/>
    <property type="match status" value="1"/>
</dbReference>
<feature type="transmembrane region" description="Helical" evidence="4">
    <location>
        <begin position="71"/>
        <end position="97"/>
    </location>
</feature>
<feature type="compositionally biased region" description="Polar residues" evidence="3">
    <location>
        <begin position="386"/>
        <end position="413"/>
    </location>
</feature>
<dbReference type="InterPro" id="IPR013783">
    <property type="entry name" value="Ig-like_fold"/>
</dbReference>
<evidence type="ECO:0000256" key="3">
    <source>
        <dbReference type="SAM" id="MobiDB-lite"/>
    </source>
</evidence>
<feature type="region of interest" description="Disordered" evidence="3">
    <location>
        <begin position="382"/>
        <end position="435"/>
    </location>
</feature>
<keyword evidence="2" id="KW-1015">Disulfide bond</keyword>
<proteinExistence type="predicted"/>
<evidence type="ECO:0000259" key="6">
    <source>
        <dbReference type="SMART" id="SM00560"/>
    </source>
</evidence>
<keyword evidence="4" id="KW-1133">Transmembrane helix</keyword>
<keyword evidence="4" id="KW-0472">Membrane</keyword>
<evidence type="ECO:0000259" key="5">
    <source>
        <dbReference type="SMART" id="SM00429"/>
    </source>
</evidence>
<accession>A0A380TCZ5</accession>
<dbReference type="InterPro" id="IPR006558">
    <property type="entry name" value="LamG-like"/>
</dbReference>
<feature type="domain" description="LamG-like jellyroll fold" evidence="6">
    <location>
        <begin position="212"/>
        <end position="354"/>
    </location>
</feature>
<feature type="compositionally biased region" description="Polar residues" evidence="3">
    <location>
        <begin position="426"/>
        <end position="435"/>
    </location>
</feature>
<dbReference type="InterPro" id="IPR014756">
    <property type="entry name" value="Ig_E-set"/>
</dbReference>
<evidence type="ECO:0008006" key="8">
    <source>
        <dbReference type="Google" id="ProtNLM"/>
    </source>
</evidence>
<keyword evidence="1" id="KW-0732">Signal</keyword>
<evidence type="ECO:0000256" key="1">
    <source>
        <dbReference type="ARBA" id="ARBA00022729"/>
    </source>
</evidence>
<dbReference type="Gene3D" id="2.60.120.200">
    <property type="match status" value="1"/>
</dbReference>
<gene>
    <name evidence="7" type="ORF">DF3PB_2730003</name>
</gene>